<evidence type="ECO:0000259" key="2">
    <source>
        <dbReference type="Pfam" id="PF00557"/>
    </source>
</evidence>
<protein>
    <submittedName>
        <fullName evidence="3">M24 family metallopeptidase</fullName>
    </submittedName>
</protein>
<dbReference type="InterPro" id="IPR000994">
    <property type="entry name" value="Pept_M24"/>
</dbReference>
<dbReference type="CDD" id="cd01066">
    <property type="entry name" value="APP_MetAP"/>
    <property type="match status" value="1"/>
</dbReference>
<accession>A0ABT2QHE9</accession>
<dbReference type="InterPro" id="IPR036005">
    <property type="entry name" value="Creatinase/aminopeptidase-like"/>
</dbReference>
<feature type="compositionally biased region" description="Basic and acidic residues" evidence="1">
    <location>
        <begin position="357"/>
        <end position="379"/>
    </location>
</feature>
<dbReference type="PANTHER" id="PTHR46112:SF2">
    <property type="entry name" value="XAA-PRO AMINOPEPTIDASE P-RELATED"/>
    <property type="match status" value="1"/>
</dbReference>
<dbReference type="EMBL" id="JAOPKB010000011">
    <property type="protein sequence ID" value="MCU4974357.1"/>
    <property type="molecule type" value="Genomic_DNA"/>
</dbReference>
<gene>
    <name evidence="3" type="ORF">OB955_16660</name>
</gene>
<feature type="domain" description="Peptidase M24" evidence="2">
    <location>
        <begin position="149"/>
        <end position="323"/>
    </location>
</feature>
<keyword evidence="4" id="KW-1185">Reference proteome</keyword>
<dbReference type="PANTHER" id="PTHR46112">
    <property type="entry name" value="AMINOPEPTIDASE"/>
    <property type="match status" value="1"/>
</dbReference>
<dbReference type="Proteomes" id="UP001320972">
    <property type="component" value="Unassembled WGS sequence"/>
</dbReference>
<dbReference type="Pfam" id="PF00557">
    <property type="entry name" value="Peptidase_M24"/>
    <property type="match status" value="1"/>
</dbReference>
<dbReference type="RefSeq" id="WP_338008479.1">
    <property type="nucleotide sequence ID" value="NZ_JAOPKB010000011.1"/>
</dbReference>
<comment type="caution">
    <text evidence="3">The sequence shown here is derived from an EMBL/GenBank/DDBJ whole genome shotgun (WGS) entry which is preliminary data.</text>
</comment>
<evidence type="ECO:0000313" key="4">
    <source>
        <dbReference type="Proteomes" id="UP001320972"/>
    </source>
</evidence>
<feature type="region of interest" description="Disordered" evidence="1">
    <location>
        <begin position="357"/>
        <end position="405"/>
    </location>
</feature>
<reference evidence="3 4" key="1">
    <citation type="submission" date="2022-09" db="EMBL/GenBank/DDBJ databases">
        <title>Enrichment on poylsaccharides allowed isolation of novel metabolic and taxonomic groups of Haloarchaea.</title>
        <authorList>
            <person name="Sorokin D.Y."/>
            <person name="Elcheninov A.G."/>
            <person name="Khizhniak T.V."/>
            <person name="Kolganova T.V."/>
            <person name="Kublanov I.V."/>
        </authorList>
    </citation>
    <scope>NUCLEOTIDE SEQUENCE [LARGE SCALE GENOMIC DNA]</scope>
    <source>
        <strain evidence="3 4">AArc-m2/3/4</strain>
    </source>
</reference>
<dbReference type="Gene3D" id="3.90.230.10">
    <property type="entry name" value="Creatinase/methionine aminopeptidase superfamily"/>
    <property type="match status" value="1"/>
</dbReference>
<feature type="compositionally biased region" description="Acidic residues" evidence="1">
    <location>
        <begin position="41"/>
        <end position="51"/>
    </location>
</feature>
<organism evidence="3 4">
    <name type="scientific">Natronoglomus mannanivorans</name>
    <dbReference type="NCBI Taxonomy" id="2979990"/>
    <lineage>
        <taxon>Archaea</taxon>
        <taxon>Methanobacteriati</taxon>
        <taxon>Methanobacteriota</taxon>
        <taxon>Stenosarchaea group</taxon>
        <taxon>Halobacteria</taxon>
        <taxon>Halobacteriales</taxon>
        <taxon>Natrialbaceae</taxon>
        <taxon>Natronoglomus</taxon>
    </lineage>
</organism>
<evidence type="ECO:0000256" key="1">
    <source>
        <dbReference type="SAM" id="MobiDB-lite"/>
    </source>
</evidence>
<dbReference type="InterPro" id="IPR050659">
    <property type="entry name" value="Peptidase_M24B"/>
</dbReference>
<proteinExistence type="predicted"/>
<feature type="compositionally biased region" description="Polar residues" evidence="1">
    <location>
        <begin position="395"/>
        <end position="405"/>
    </location>
</feature>
<evidence type="ECO:0000313" key="3">
    <source>
        <dbReference type="EMBL" id="MCU4974357.1"/>
    </source>
</evidence>
<name>A0ABT2QHE9_9EURY</name>
<feature type="region of interest" description="Disordered" evidence="1">
    <location>
        <begin position="41"/>
        <end position="62"/>
    </location>
</feature>
<dbReference type="SUPFAM" id="SSF55920">
    <property type="entry name" value="Creatinase/aminopeptidase"/>
    <property type="match status" value="1"/>
</dbReference>
<sequence length="405" mass="43146">MSRQAHLQRVVRDARSERDGQAFVLVGSGSEPAIRYCLSELDSDSDSDSDSESNQNTQTLDPTATYAVALDGERVLECGPSSDDDRHPAERLASRLVERWGTKTGTLLTPRTIPHDAALYLEGAGFSLTSSDCLERAREQKTATERDRIERAQTAATAGLERAGEILAGATVGGSDRALAFDGDPLTSERVRIAIDEAIVRAGGFPAGSTVVRVGTGESRFTPDVVLRAGEPITLETTPHGPNEYYGGLTRTIIVDGDGGWERRAHVAVTHAFKSAASLLSTEGPTVHAVEADLAAEVRAFGFEDGIETSVHGVGLEPRERPLPGDEIGGDCVLRLEAAVVGEDGGEVRLADCLERVVSESESDSKSKSKSKSELRSGSEPESASRPIVDWLPRPSQSLEASVLE</sequence>